<accession>A0A4P9Y2J5</accession>
<sequence>MTGTLQRIQQGVHDQEPGYSSITPSEARTLQVVHRTFDYTVYALYTGIVVGMLKYGRGRRPGLNIARNFLVSPHLYPIVSAIPAGIIPVLGCSKLALMYIESQPQGQDVIARMREVMRDERLNQGMVAETQYDILVMLTCLMSSIRSPLQLVFTPSVPQGWSDLLDQRRKERRELFMGKDQRRGPHHDPNSVSSLASDAASQQDWSKSA</sequence>
<evidence type="ECO:0000313" key="2">
    <source>
        <dbReference type="EMBL" id="RKP12802.1"/>
    </source>
</evidence>
<organism evidence="2 3">
    <name type="scientific">Piptocephalis cylindrospora</name>
    <dbReference type="NCBI Taxonomy" id="1907219"/>
    <lineage>
        <taxon>Eukaryota</taxon>
        <taxon>Fungi</taxon>
        <taxon>Fungi incertae sedis</taxon>
        <taxon>Zoopagomycota</taxon>
        <taxon>Zoopagomycotina</taxon>
        <taxon>Zoopagomycetes</taxon>
        <taxon>Zoopagales</taxon>
        <taxon>Piptocephalidaceae</taxon>
        <taxon>Piptocephalis</taxon>
    </lineage>
</organism>
<keyword evidence="3" id="KW-1185">Reference proteome</keyword>
<evidence type="ECO:0000313" key="3">
    <source>
        <dbReference type="Proteomes" id="UP000267251"/>
    </source>
</evidence>
<dbReference type="Proteomes" id="UP000267251">
    <property type="component" value="Unassembled WGS sequence"/>
</dbReference>
<feature type="compositionally biased region" description="Basic and acidic residues" evidence="1">
    <location>
        <begin position="172"/>
        <end position="189"/>
    </location>
</feature>
<dbReference type="EMBL" id="KZ988200">
    <property type="protein sequence ID" value="RKP12802.1"/>
    <property type="molecule type" value="Genomic_DNA"/>
</dbReference>
<dbReference type="AlphaFoldDB" id="A0A4P9Y2J5"/>
<gene>
    <name evidence="2" type="ORF">BJ684DRAFT_16745</name>
</gene>
<proteinExistence type="predicted"/>
<evidence type="ECO:0000256" key="1">
    <source>
        <dbReference type="SAM" id="MobiDB-lite"/>
    </source>
</evidence>
<name>A0A4P9Y2J5_9FUNG</name>
<dbReference type="OrthoDB" id="10454559at2759"/>
<feature type="compositionally biased region" description="Low complexity" evidence="1">
    <location>
        <begin position="191"/>
        <end position="209"/>
    </location>
</feature>
<feature type="region of interest" description="Disordered" evidence="1">
    <location>
        <begin position="172"/>
        <end position="209"/>
    </location>
</feature>
<reference evidence="3" key="1">
    <citation type="journal article" date="2018" name="Nat. Microbiol.">
        <title>Leveraging single-cell genomics to expand the fungal tree of life.</title>
        <authorList>
            <person name="Ahrendt S.R."/>
            <person name="Quandt C.A."/>
            <person name="Ciobanu D."/>
            <person name="Clum A."/>
            <person name="Salamov A."/>
            <person name="Andreopoulos B."/>
            <person name="Cheng J.F."/>
            <person name="Woyke T."/>
            <person name="Pelin A."/>
            <person name="Henrissat B."/>
            <person name="Reynolds N.K."/>
            <person name="Benny G.L."/>
            <person name="Smith M.E."/>
            <person name="James T.Y."/>
            <person name="Grigoriev I.V."/>
        </authorList>
    </citation>
    <scope>NUCLEOTIDE SEQUENCE [LARGE SCALE GENOMIC DNA]</scope>
</reference>
<protein>
    <submittedName>
        <fullName evidence="2">Uncharacterized protein</fullName>
    </submittedName>
</protein>